<dbReference type="eggNOG" id="COG1947">
    <property type="taxonomic scope" value="Bacteria"/>
</dbReference>
<dbReference type="InterPro" id="IPR014721">
    <property type="entry name" value="Ribsml_uS5_D2-typ_fold_subgr"/>
</dbReference>
<dbReference type="STRING" id="862515.HMPREF0658_0243"/>
<dbReference type="UniPathway" id="UPA00056">
    <property type="reaction ID" value="UER00094"/>
</dbReference>
<evidence type="ECO:0000256" key="1">
    <source>
        <dbReference type="ARBA" id="ARBA00009684"/>
    </source>
</evidence>
<keyword evidence="7 9" id="KW-0067">ATP-binding</keyword>
<feature type="active site" evidence="9">
    <location>
        <position position="8"/>
    </location>
</feature>
<evidence type="ECO:0000313" key="13">
    <source>
        <dbReference type="Proteomes" id="UP000004394"/>
    </source>
</evidence>
<name>E0NPZ2_9BACT</name>
<comment type="pathway">
    <text evidence="9">Isoprenoid biosynthesis; isopentenyl diphosphate biosynthesis via DXP pathway; isopentenyl diphosphate from 1-deoxy-D-xylulose 5-phosphate: step 3/6.</text>
</comment>
<keyword evidence="6 9" id="KW-0418">Kinase</keyword>
<dbReference type="SUPFAM" id="SSF55060">
    <property type="entry name" value="GHMP Kinase, C-terminal domain"/>
    <property type="match status" value="1"/>
</dbReference>
<evidence type="ECO:0000256" key="7">
    <source>
        <dbReference type="ARBA" id="ARBA00022840"/>
    </source>
</evidence>
<keyword evidence="13" id="KW-1185">Reference proteome</keyword>
<dbReference type="PANTHER" id="PTHR43527:SF2">
    <property type="entry name" value="4-DIPHOSPHOCYTIDYL-2-C-METHYL-D-ERYTHRITOL KINASE, CHLOROPLASTIC"/>
    <property type="match status" value="1"/>
</dbReference>
<dbReference type="NCBIfam" id="TIGR00154">
    <property type="entry name" value="ispE"/>
    <property type="match status" value="1"/>
</dbReference>
<dbReference type="EMBL" id="AEEI01000008">
    <property type="protein sequence ID" value="EFM02868.1"/>
    <property type="molecule type" value="Genomic_DNA"/>
</dbReference>
<evidence type="ECO:0000256" key="3">
    <source>
        <dbReference type="ARBA" id="ARBA00017473"/>
    </source>
</evidence>
<keyword evidence="4 9" id="KW-0808">Transferase</keyword>
<dbReference type="GO" id="GO:0005524">
    <property type="term" value="F:ATP binding"/>
    <property type="evidence" value="ECO:0007669"/>
    <property type="project" value="UniProtKB-UniRule"/>
</dbReference>
<dbReference type="AlphaFoldDB" id="E0NPZ2"/>
<feature type="domain" description="GHMP kinase C-terminal" evidence="11">
    <location>
        <begin position="206"/>
        <end position="260"/>
    </location>
</feature>
<dbReference type="HAMAP" id="MF_00061">
    <property type="entry name" value="IspE"/>
    <property type="match status" value="1"/>
</dbReference>
<dbReference type="Pfam" id="PF08544">
    <property type="entry name" value="GHMP_kinases_C"/>
    <property type="match status" value="1"/>
</dbReference>
<comment type="catalytic activity">
    <reaction evidence="9">
        <text>4-CDP-2-C-methyl-D-erythritol + ATP = 4-CDP-2-C-methyl-D-erythritol 2-phosphate + ADP + H(+)</text>
        <dbReference type="Rhea" id="RHEA:18437"/>
        <dbReference type="ChEBI" id="CHEBI:15378"/>
        <dbReference type="ChEBI" id="CHEBI:30616"/>
        <dbReference type="ChEBI" id="CHEBI:57823"/>
        <dbReference type="ChEBI" id="CHEBI:57919"/>
        <dbReference type="ChEBI" id="CHEBI:456216"/>
        <dbReference type="EC" id="2.7.1.148"/>
    </reaction>
</comment>
<evidence type="ECO:0000256" key="9">
    <source>
        <dbReference type="HAMAP-Rule" id="MF_00061"/>
    </source>
</evidence>
<feature type="binding site" evidence="9">
    <location>
        <begin position="97"/>
        <end position="107"/>
    </location>
    <ligand>
        <name>ATP</name>
        <dbReference type="ChEBI" id="CHEBI:30616"/>
    </ligand>
</feature>
<evidence type="ECO:0000256" key="4">
    <source>
        <dbReference type="ARBA" id="ARBA00022679"/>
    </source>
</evidence>
<feature type="active site" evidence="9">
    <location>
        <position position="139"/>
    </location>
</feature>
<dbReference type="Pfam" id="PF00288">
    <property type="entry name" value="GHMP_kinases_N"/>
    <property type="match status" value="1"/>
</dbReference>
<dbReference type="PIRSF" id="PIRSF010376">
    <property type="entry name" value="IspE"/>
    <property type="match status" value="1"/>
</dbReference>
<reference evidence="12" key="1">
    <citation type="submission" date="2010-07" db="EMBL/GenBank/DDBJ databases">
        <authorList>
            <person name="Muzny D."/>
            <person name="Qin X."/>
            <person name="Deng J."/>
            <person name="Jiang H."/>
            <person name="Liu Y."/>
            <person name="Qu J."/>
            <person name="Song X.-Z."/>
            <person name="Zhang L."/>
            <person name="Thornton R."/>
            <person name="Coyle M."/>
            <person name="Francisco L."/>
            <person name="Jackson L."/>
            <person name="Javaid M."/>
            <person name="Korchina V."/>
            <person name="Kovar C."/>
            <person name="Mata R."/>
            <person name="Mathew T."/>
            <person name="Ngo R."/>
            <person name="Nguyen L."/>
            <person name="Nguyen N."/>
            <person name="Okwuonu G."/>
            <person name="Ongeri F."/>
            <person name="Pham C."/>
            <person name="Simmons D."/>
            <person name="Wilczek-Boney K."/>
            <person name="Hale W."/>
            <person name="Jakkamsetti A."/>
            <person name="Pham P."/>
            <person name="Ruth R."/>
            <person name="San Lucas F."/>
            <person name="Warren J."/>
            <person name="Zhang J."/>
            <person name="Zhao Z."/>
            <person name="Zhou C."/>
            <person name="Zhu D."/>
            <person name="Lee S."/>
            <person name="Bess C."/>
            <person name="Blankenburg K."/>
            <person name="Forbes L."/>
            <person name="Fu Q."/>
            <person name="Gubbala S."/>
            <person name="Hirani K."/>
            <person name="Jayaseelan J.C."/>
            <person name="Lara F."/>
            <person name="Munidasa M."/>
            <person name="Palculict T."/>
            <person name="Patil S."/>
            <person name="Pu L.-L."/>
            <person name="Saada N."/>
            <person name="Tang L."/>
            <person name="Weissenberger G."/>
            <person name="Zhu Y."/>
            <person name="Hemphill L."/>
            <person name="Shang Y."/>
            <person name="Youmans B."/>
            <person name="Ayvaz T."/>
            <person name="Ross M."/>
            <person name="Santibanez J."/>
            <person name="Aqrawi P."/>
            <person name="Gross S."/>
            <person name="Joshi V."/>
            <person name="Fowler G."/>
            <person name="Nazareth L."/>
            <person name="Reid J."/>
            <person name="Worley K."/>
            <person name="Petrosino J."/>
            <person name="Highlander S."/>
            <person name="Gibbs R."/>
        </authorList>
    </citation>
    <scope>NUCLEOTIDE SEQUENCE [LARGE SCALE GENOMIC DNA]</scope>
    <source>
        <strain evidence="12">DSM 16973</strain>
    </source>
</reference>
<keyword evidence="9" id="KW-0414">Isoprene biosynthesis</keyword>
<dbReference type="Gene3D" id="3.30.70.890">
    <property type="entry name" value="GHMP kinase, C-terminal domain"/>
    <property type="match status" value="1"/>
</dbReference>
<dbReference type="HOGENOM" id="CLU_053057_1_1_10"/>
<dbReference type="PANTHER" id="PTHR43527">
    <property type="entry name" value="4-DIPHOSPHOCYTIDYL-2-C-METHYL-D-ERYTHRITOL KINASE, CHLOROPLASTIC"/>
    <property type="match status" value="1"/>
</dbReference>
<dbReference type="Proteomes" id="UP000004394">
    <property type="component" value="Unassembled WGS sequence"/>
</dbReference>
<gene>
    <name evidence="9 12" type="primary">ispE</name>
    <name evidence="12" type="ORF">HMPREF0658_0243</name>
</gene>
<organism evidence="12 13">
    <name type="scientific">Hoylesella marshii DSM 16973 = JCM 13450</name>
    <dbReference type="NCBI Taxonomy" id="862515"/>
    <lineage>
        <taxon>Bacteria</taxon>
        <taxon>Pseudomonadati</taxon>
        <taxon>Bacteroidota</taxon>
        <taxon>Bacteroidia</taxon>
        <taxon>Bacteroidales</taxon>
        <taxon>Prevotellaceae</taxon>
        <taxon>Hoylesella</taxon>
    </lineage>
</organism>
<dbReference type="RefSeq" id="WP_006947953.1">
    <property type="nucleotide sequence ID" value="NZ_BAJI01000005.1"/>
</dbReference>
<dbReference type="GO" id="GO:0019288">
    <property type="term" value="P:isopentenyl diphosphate biosynthetic process, methylerythritol 4-phosphate pathway"/>
    <property type="evidence" value="ECO:0007669"/>
    <property type="project" value="UniProtKB-UniRule"/>
</dbReference>
<evidence type="ECO:0000256" key="8">
    <source>
        <dbReference type="ARBA" id="ARBA00032554"/>
    </source>
</evidence>
<dbReference type="OrthoDB" id="9809438at2"/>
<dbReference type="InterPro" id="IPR013750">
    <property type="entry name" value="GHMP_kinase_C_dom"/>
</dbReference>
<dbReference type="EC" id="2.7.1.148" evidence="2 9"/>
<evidence type="ECO:0000313" key="12">
    <source>
        <dbReference type="EMBL" id="EFM02868.1"/>
    </source>
</evidence>
<dbReference type="Gene3D" id="3.30.230.10">
    <property type="match status" value="1"/>
</dbReference>
<accession>E0NPZ2</accession>
<dbReference type="SUPFAM" id="SSF54211">
    <property type="entry name" value="Ribosomal protein S5 domain 2-like"/>
    <property type="match status" value="1"/>
</dbReference>
<evidence type="ECO:0000259" key="10">
    <source>
        <dbReference type="Pfam" id="PF00288"/>
    </source>
</evidence>
<evidence type="ECO:0000259" key="11">
    <source>
        <dbReference type="Pfam" id="PF08544"/>
    </source>
</evidence>
<proteinExistence type="inferred from homology"/>
<dbReference type="GO" id="GO:0016114">
    <property type="term" value="P:terpenoid biosynthetic process"/>
    <property type="evidence" value="ECO:0007669"/>
    <property type="project" value="UniProtKB-UniRule"/>
</dbReference>
<feature type="domain" description="GHMP kinase N-terminal" evidence="10">
    <location>
        <begin position="70"/>
        <end position="144"/>
    </location>
</feature>
<protein>
    <recommendedName>
        <fullName evidence="3 9">4-diphosphocytidyl-2-C-methyl-D-erythritol kinase</fullName>
        <shortName evidence="9">CMK</shortName>
        <ecNumber evidence="2 9">2.7.1.148</ecNumber>
    </recommendedName>
    <alternativeName>
        <fullName evidence="8 9">4-(cytidine-5'-diphospho)-2-C-methyl-D-erythritol kinase</fullName>
    </alternativeName>
</protein>
<dbReference type="InterPro" id="IPR020568">
    <property type="entry name" value="Ribosomal_Su5_D2-typ_SF"/>
</dbReference>
<evidence type="ECO:0000256" key="2">
    <source>
        <dbReference type="ARBA" id="ARBA00012052"/>
    </source>
</evidence>
<sequence length="279" mass="30981">MIIFPCAKINLGLNVVSRRNDGLHDIETVFLPIPLTDALEIKCMDEQFPVEDACNLTISGISVFGNGEDNLVVKAYHLLAKDFELPRIYAYLHKRIPVQAGMGGGSSDAAYMIRLLNERFSLNMKQKEMEAYAGRLGADCAFFIASKPAFALGTGNILEPFNGLSEHLKGYYLTIVKPDIAVSTREAYSFITPKRPVKCCKDIVAKPVETWREELTNDFEAPIFSNYPTIAAIKEQLYSLGASFALMSGSGSAVFALFKERPVHIEQTFGHYYTAVMQL</sequence>
<evidence type="ECO:0000256" key="5">
    <source>
        <dbReference type="ARBA" id="ARBA00022741"/>
    </source>
</evidence>
<evidence type="ECO:0000256" key="6">
    <source>
        <dbReference type="ARBA" id="ARBA00022777"/>
    </source>
</evidence>
<dbReference type="InterPro" id="IPR006204">
    <property type="entry name" value="GHMP_kinase_N_dom"/>
</dbReference>
<comment type="similarity">
    <text evidence="1 9">Belongs to the GHMP kinase family. IspE subfamily.</text>
</comment>
<keyword evidence="5 9" id="KW-0547">Nucleotide-binding</keyword>
<dbReference type="InterPro" id="IPR036554">
    <property type="entry name" value="GHMP_kinase_C_sf"/>
</dbReference>
<comment type="caution">
    <text evidence="12">The sequence shown here is derived from an EMBL/GenBank/DDBJ whole genome shotgun (WGS) entry which is preliminary data.</text>
</comment>
<dbReference type="InterPro" id="IPR004424">
    <property type="entry name" value="IspE"/>
</dbReference>
<dbReference type="GO" id="GO:0050515">
    <property type="term" value="F:4-(cytidine 5'-diphospho)-2-C-methyl-D-erythritol kinase activity"/>
    <property type="evidence" value="ECO:0007669"/>
    <property type="project" value="UniProtKB-UniRule"/>
</dbReference>
<comment type="function">
    <text evidence="9">Catalyzes the phosphorylation of the position 2 hydroxy group of 4-diphosphocytidyl-2C-methyl-D-erythritol.</text>
</comment>